<dbReference type="InterPro" id="IPR018338">
    <property type="entry name" value="Carbonic_anhydrase_a-class_CS"/>
</dbReference>
<dbReference type="InterPro" id="IPR001148">
    <property type="entry name" value="CA_dom"/>
</dbReference>
<dbReference type="RefSeq" id="WP_053908432.1">
    <property type="nucleotide sequence ID" value="NZ_CAWMUS010000018.1"/>
</dbReference>
<proteinExistence type="inferred from homology"/>
<sequence>MHYNKTILCILTAFAFSSQANSLWTYEGSGAPENWGKLSKEFKVCERGFNQSPINIENAIDGKLQPLNINIHTHAQKIINNGHSIQINVNDDDDFSIDGSIYQLKQFHFHSPSENEIKGKQYPLELHFVHSKDDGEIAVLAIMLEEGAVNSAIEQILKNIPKEKNQEKELGSNIDLTALYPKDKSYYRFSGSLTTPPCSEGVVWLVMKEPIFASKEQIQQFQKALGHSNNRPIQPLHGRLIVN</sequence>
<dbReference type="InterPro" id="IPR023561">
    <property type="entry name" value="Carbonic_anhydrase_a-class"/>
</dbReference>
<dbReference type="InterPro" id="IPR041891">
    <property type="entry name" value="Alpha_CA_prokaryot-like"/>
</dbReference>
<comment type="cofactor">
    <cofactor evidence="1 10">
        <name>Zn(2+)</name>
        <dbReference type="ChEBI" id="CHEBI:29105"/>
    </cofactor>
</comment>
<dbReference type="EMBL" id="LGAA01000018">
    <property type="protein sequence ID" value="KPD02865.1"/>
    <property type="molecule type" value="Genomic_DNA"/>
</dbReference>
<dbReference type="CDD" id="cd03124">
    <property type="entry name" value="alpha_CA_prokaryotic_like"/>
    <property type="match status" value="1"/>
</dbReference>
<comment type="catalytic activity">
    <reaction evidence="9 10">
        <text>hydrogencarbonate + H(+) = CO2 + H2O</text>
        <dbReference type="Rhea" id="RHEA:10748"/>
        <dbReference type="ChEBI" id="CHEBI:15377"/>
        <dbReference type="ChEBI" id="CHEBI:15378"/>
        <dbReference type="ChEBI" id="CHEBI:16526"/>
        <dbReference type="ChEBI" id="CHEBI:17544"/>
        <dbReference type="EC" id="4.2.1.1"/>
    </reaction>
</comment>
<evidence type="ECO:0000256" key="10">
    <source>
        <dbReference type="RuleBase" id="RU367011"/>
    </source>
</evidence>
<organism evidence="12 13">
    <name type="scientific">Moellerella wisconsensis ATCC 35017</name>
    <dbReference type="NCBI Taxonomy" id="1354267"/>
    <lineage>
        <taxon>Bacteria</taxon>
        <taxon>Pseudomonadati</taxon>
        <taxon>Pseudomonadota</taxon>
        <taxon>Gammaproteobacteria</taxon>
        <taxon>Enterobacterales</taxon>
        <taxon>Morganellaceae</taxon>
        <taxon>Moellerella</taxon>
    </lineage>
</organism>
<comment type="function">
    <text evidence="2 10">Reversible hydration of carbon dioxide.</text>
</comment>
<comment type="similarity">
    <text evidence="3 10">Belongs to the alpha-carbonic anhydrase family.</text>
</comment>
<accession>A0A0N0Z8B7</accession>
<dbReference type="PANTHER" id="PTHR18952">
    <property type="entry name" value="CARBONIC ANHYDRASE"/>
    <property type="match status" value="1"/>
</dbReference>
<feature type="domain" description="Alpha-carbonic anhydrase" evidence="11">
    <location>
        <begin position="22"/>
        <end position="243"/>
    </location>
</feature>
<protein>
    <recommendedName>
        <fullName evidence="5 10">Carbonic anhydrase</fullName>
        <ecNumber evidence="4 10">4.2.1.1</ecNumber>
    </recommendedName>
</protein>
<evidence type="ECO:0000256" key="3">
    <source>
        <dbReference type="ARBA" id="ARBA00010718"/>
    </source>
</evidence>
<evidence type="ECO:0000313" key="12">
    <source>
        <dbReference type="EMBL" id="KPD02865.1"/>
    </source>
</evidence>
<keyword evidence="13" id="KW-1185">Reference proteome</keyword>
<dbReference type="Pfam" id="PF00194">
    <property type="entry name" value="Carb_anhydrase"/>
    <property type="match status" value="1"/>
</dbReference>
<evidence type="ECO:0000256" key="5">
    <source>
        <dbReference type="ARBA" id="ARBA00014628"/>
    </source>
</evidence>
<keyword evidence="6 10" id="KW-0479">Metal-binding</keyword>
<dbReference type="PROSITE" id="PS00162">
    <property type="entry name" value="ALPHA_CA_1"/>
    <property type="match status" value="1"/>
</dbReference>
<reference evidence="12 13" key="1">
    <citation type="submission" date="2015-07" db="EMBL/GenBank/DDBJ databases">
        <title>ATOL: Assembling a taxonomically balanced genome-scale reconstruction of the evolutionary history of the Enterobacteriaceae.</title>
        <authorList>
            <person name="Plunkett G.III."/>
            <person name="Neeno-Eckwall E.C."/>
            <person name="Glasner J.D."/>
            <person name="Perna N.T."/>
        </authorList>
    </citation>
    <scope>NUCLEOTIDE SEQUENCE [LARGE SCALE GENOMIC DNA]</scope>
    <source>
        <strain evidence="12 13">ATCC 35017</strain>
    </source>
</reference>
<evidence type="ECO:0000256" key="7">
    <source>
        <dbReference type="ARBA" id="ARBA00022833"/>
    </source>
</evidence>
<dbReference type="GO" id="GO:0008270">
    <property type="term" value="F:zinc ion binding"/>
    <property type="evidence" value="ECO:0007669"/>
    <property type="project" value="UniProtKB-UniRule"/>
</dbReference>
<feature type="chain" id="PRO_5025084901" description="Carbonic anhydrase" evidence="10">
    <location>
        <begin position="21"/>
        <end position="243"/>
    </location>
</feature>
<evidence type="ECO:0000313" key="13">
    <source>
        <dbReference type="Proteomes" id="UP000053226"/>
    </source>
</evidence>
<dbReference type="Gene3D" id="3.10.200.10">
    <property type="entry name" value="Alpha carbonic anhydrase"/>
    <property type="match status" value="1"/>
</dbReference>
<evidence type="ECO:0000256" key="6">
    <source>
        <dbReference type="ARBA" id="ARBA00022723"/>
    </source>
</evidence>
<dbReference type="GO" id="GO:0004089">
    <property type="term" value="F:carbonate dehydratase activity"/>
    <property type="evidence" value="ECO:0007669"/>
    <property type="project" value="UniProtKB-UniRule"/>
</dbReference>
<dbReference type="Proteomes" id="UP000053226">
    <property type="component" value="Unassembled WGS sequence"/>
</dbReference>
<dbReference type="AlphaFoldDB" id="A0A0N0Z8B7"/>
<evidence type="ECO:0000256" key="9">
    <source>
        <dbReference type="ARBA" id="ARBA00048348"/>
    </source>
</evidence>
<dbReference type="PANTHER" id="PTHR18952:SF265">
    <property type="entry name" value="CARBONIC ANHYDRASE"/>
    <property type="match status" value="1"/>
</dbReference>
<dbReference type="InterPro" id="IPR036398">
    <property type="entry name" value="CA_dom_sf"/>
</dbReference>
<evidence type="ECO:0000256" key="4">
    <source>
        <dbReference type="ARBA" id="ARBA00012925"/>
    </source>
</evidence>
<dbReference type="OrthoDB" id="5327615at2"/>
<keyword evidence="10" id="KW-0732">Signal</keyword>
<dbReference type="SMART" id="SM01057">
    <property type="entry name" value="Carb_anhydrase"/>
    <property type="match status" value="1"/>
</dbReference>
<dbReference type="SUPFAM" id="SSF51069">
    <property type="entry name" value="Carbonic anhydrase"/>
    <property type="match status" value="1"/>
</dbReference>
<dbReference type="PROSITE" id="PS51144">
    <property type="entry name" value="ALPHA_CA_2"/>
    <property type="match status" value="1"/>
</dbReference>
<evidence type="ECO:0000259" key="11">
    <source>
        <dbReference type="PROSITE" id="PS51144"/>
    </source>
</evidence>
<feature type="signal peptide" evidence="10">
    <location>
        <begin position="1"/>
        <end position="20"/>
    </location>
</feature>
<dbReference type="EC" id="4.2.1.1" evidence="4 10"/>
<comment type="caution">
    <text evidence="12">The sequence shown here is derived from an EMBL/GenBank/DDBJ whole genome shotgun (WGS) entry which is preliminary data.</text>
</comment>
<name>A0A0N0Z8B7_9GAMM</name>
<keyword evidence="8 10" id="KW-0456">Lyase</keyword>
<evidence type="ECO:0000256" key="1">
    <source>
        <dbReference type="ARBA" id="ARBA00001947"/>
    </source>
</evidence>
<keyword evidence="7 10" id="KW-0862">Zinc</keyword>
<evidence type="ECO:0000256" key="2">
    <source>
        <dbReference type="ARBA" id="ARBA00002904"/>
    </source>
</evidence>
<gene>
    <name evidence="12" type="ORF">M992_2022</name>
</gene>
<evidence type="ECO:0000256" key="8">
    <source>
        <dbReference type="ARBA" id="ARBA00023239"/>
    </source>
</evidence>